<feature type="transmembrane region" description="Helical" evidence="2">
    <location>
        <begin position="41"/>
        <end position="61"/>
    </location>
</feature>
<evidence type="ECO:0000256" key="2">
    <source>
        <dbReference type="SAM" id="Phobius"/>
    </source>
</evidence>
<feature type="compositionally biased region" description="Polar residues" evidence="1">
    <location>
        <begin position="313"/>
        <end position="326"/>
    </location>
</feature>
<keyword evidence="2" id="KW-0472">Membrane</keyword>
<organism evidence="3">
    <name type="scientific">Capitella teleta</name>
    <name type="common">Polychaete worm</name>
    <dbReference type="NCBI Taxonomy" id="283909"/>
    <lineage>
        <taxon>Eukaryota</taxon>
        <taxon>Metazoa</taxon>
        <taxon>Spiralia</taxon>
        <taxon>Lophotrochozoa</taxon>
        <taxon>Annelida</taxon>
        <taxon>Polychaeta</taxon>
        <taxon>Sedentaria</taxon>
        <taxon>Scolecida</taxon>
        <taxon>Capitellidae</taxon>
        <taxon>Capitella</taxon>
    </lineage>
</organism>
<accession>R7TFL4</accession>
<reference evidence="3 5" key="2">
    <citation type="journal article" date="2013" name="Nature">
        <title>Insights into bilaterian evolution from three spiralian genomes.</title>
        <authorList>
            <person name="Simakov O."/>
            <person name="Marletaz F."/>
            <person name="Cho S.J."/>
            <person name="Edsinger-Gonzales E."/>
            <person name="Havlak P."/>
            <person name="Hellsten U."/>
            <person name="Kuo D.H."/>
            <person name="Larsson T."/>
            <person name="Lv J."/>
            <person name="Arendt D."/>
            <person name="Savage R."/>
            <person name="Osoegawa K."/>
            <person name="de Jong P."/>
            <person name="Grimwood J."/>
            <person name="Chapman J.A."/>
            <person name="Shapiro H."/>
            <person name="Aerts A."/>
            <person name="Otillar R.P."/>
            <person name="Terry A.Y."/>
            <person name="Boore J.L."/>
            <person name="Grigoriev I.V."/>
            <person name="Lindberg D.R."/>
            <person name="Seaver E.C."/>
            <person name="Weisblat D.A."/>
            <person name="Putnam N.H."/>
            <person name="Rokhsar D.S."/>
        </authorList>
    </citation>
    <scope>NUCLEOTIDE SEQUENCE</scope>
    <source>
        <strain evidence="3 5">I ESC-2004</strain>
    </source>
</reference>
<dbReference type="EnsemblMetazoa" id="CapteT205082">
    <property type="protein sequence ID" value="CapteP205082"/>
    <property type="gene ID" value="CapteG205082"/>
</dbReference>
<dbReference type="EMBL" id="KB310993">
    <property type="protein sequence ID" value="ELT90301.1"/>
    <property type="molecule type" value="Genomic_DNA"/>
</dbReference>
<dbReference type="AlphaFoldDB" id="R7TFL4"/>
<reference evidence="4" key="3">
    <citation type="submission" date="2015-06" db="UniProtKB">
        <authorList>
            <consortium name="EnsemblMetazoa"/>
        </authorList>
    </citation>
    <scope>IDENTIFICATION</scope>
</reference>
<name>R7TFL4_CAPTE</name>
<evidence type="ECO:0000256" key="1">
    <source>
        <dbReference type="SAM" id="MobiDB-lite"/>
    </source>
</evidence>
<dbReference type="HOGENOM" id="CLU_425945_0_0_1"/>
<keyword evidence="5" id="KW-1185">Reference proteome</keyword>
<protein>
    <submittedName>
        <fullName evidence="3 4">Uncharacterized protein</fullName>
    </submittedName>
</protein>
<evidence type="ECO:0000313" key="4">
    <source>
        <dbReference type="EnsemblMetazoa" id="CapteP205082"/>
    </source>
</evidence>
<feature type="region of interest" description="Disordered" evidence="1">
    <location>
        <begin position="154"/>
        <end position="238"/>
    </location>
</feature>
<evidence type="ECO:0000313" key="5">
    <source>
        <dbReference type="Proteomes" id="UP000014760"/>
    </source>
</evidence>
<feature type="compositionally biased region" description="Basic and acidic residues" evidence="1">
    <location>
        <begin position="158"/>
        <end position="175"/>
    </location>
</feature>
<reference evidence="5" key="1">
    <citation type="submission" date="2012-12" db="EMBL/GenBank/DDBJ databases">
        <authorList>
            <person name="Hellsten U."/>
            <person name="Grimwood J."/>
            <person name="Chapman J.A."/>
            <person name="Shapiro H."/>
            <person name="Aerts A."/>
            <person name="Otillar R.P."/>
            <person name="Terry A.Y."/>
            <person name="Boore J.L."/>
            <person name="Simakov O."/>
            <person name="Marletaz F."/>
            <person name="Cho S.-J."/>
            <person name="Edsinger-Gonzales E."/>
            <person name="Havlak P."/>
            <person name="Kuo D.-H."/>
            <person name="Larsson T."/>
            <person name="Lv J."/>
            <person name="Arendt D."/>
            <person name="Savage R."/>
            <person name="Osoegawa K."/>
            <person name="de Jong P."/>
            <person name="Lindberg D.R."/>
            <person name="Seaver E.C."/>
            <person name="Weisblat D.A."/>
            <person name="Putnam N.H."/>
            <person name="Grigoriev I.V."/>
            <person name="Rokhsar D.S."/>
        </authorList>
    </citation>
    <scope>NUCLEOTIDE SEQUENCE</scope>
    <source>
        <strain evidence="5">I ESC-2004</strain>
    </source>
</reference>
<proteinExistence type="predicted"/>
<keyword evidence="2" id="KW-0812">Transmembrane</keyword>
<feature type="region of interest" description="Disordered" evidence="1">
    <location>
        <begin position="68"/>
        <end position="89"/>
    </location>
</feature>
<feature type="compositionally biased region" description="Basic and acidic residues" evidence="1">
    <location>
        <begin position="419"/>
        <end position="444"/>
    </location>
</feature>
<dbReference type="EMBL" id="AMQN01003132">
    <property type="status" value="NOT_ANNOTATED_CDS"/>
    <property type="molecule type" value="Genomic_DNA"/>
</dbReference>
<keyword evidence="2" id="KW-1133">Transmembrane helix</keyword>
<feature type="region of interest" description="Disordered" evidence="1">
    <location>
        <begin position="415"/>
        <end position="444"/>
    </location>
</feature>
<evidence type="ECO:0000313" key="3">
    <source>
        <dbReference type="EMBL" id="ELT90301.1"/>
    </source>
</evidence>
<sequence length="643" mass="69853">MEIDPHNTTEEINTSSSRIKFVLPVIPPLDTATSVPSPTTLVALGILALVLCFCLFTLLLIEMSSYARPSSKDGKPGTPTVNELTGSVHLTDEEKHHKFERFSNSWLEANKGKQGSGADFPVTSPSGGVMDDVDAAATRQASREMNSVLEELPQYSIDEDKRGAVTDDRGTDEAKQGAMLPEGVLIDASQVGEESERKRDSYTGLLSTRSAHSLKGTKRDSMYAGQLSTQRAKNSSSQLDGVTLKTETYANEMVDEQGTLLPKTASKSGKISDCSIKNNTKASTSGIMTKRSTESTQKLLPLTSATKLHHDGSNNQGDLAVSPSTDRVNRRNTEAFSLSISKIPEGDNAASVVNRQRGSASSIQGASSVVGCNGRALNNELYSPMTGALKAEGMPTSTQHNIIQDLTKRHSINEVVTGKLDEDKKEKLNDEPRDSENASIRDRYQQVPVPSVSGIHSNPAVLLPRKGSLTTRSLFYAEINTHSEPSAKTPGDLLLRRQEEVLPPPPPESPSPVIKPKHTEHITITDEKFSNVPSRKTNDEAVVSSGAVLPRKGSITVRKPFLLAPPEKQHMTRECSIPQHQQIAEEITAEVETKNVEKSIRPSDVTGGTWKQQIAYFERANAVLPRTGSLTARYINGTKKKEK</sequence>
<feature type="region of interest" description="Disordered" evidence="1">
    <location>
        <begin position="110"/>
        <end position="131"/>
    </location>
</feature>
<dbReference type="Proteomes" id="UP000014760">
    <property type="component" value="Unassembled WGS sequence"/>
</dbReference>
<gene>
    <name evidence="3" type="ORF">CAPTEDRAFT_205082</name>
</gene>
<feature type="region of interest" description="Disordered" evidence="1">
    <location>
        <begin position="307"/>
        <end position="328"/>
    </location>
</feature>
<feature type="compositionally biased region" description="Polar residues" evidence="1">
    <location>
        <begin position="226"/>
        <end position="238"/>
    </location>
</feature>